<sequence>MDTRYLESFLEVVERGSLAAAARHLQLTPAAIAQRIDALEKEIGVGLLARSGRVVRPTVAGGAVLDKARTFLNDLRNLKSIAVGQTVVGEFRLGAVTTALTGYVPQMLSRFMSSYPDVGVFIEPGTSRELFDQVRDDRLDVAMIVKPEFPLDKSLMFEPIADEPFIVICKPDLAHRTAEDLLTNEPLIRYDRGHWGGRLADSYLLERKIKTTDRLELDSLEAIAVLVDRGLGVSLVPDWSNPWPAGLDVAKVKLQKGRPVRSIGLIWLKHSLRSATVQAFLRTRSS</sequence>
<dbReference type="PANTHER" id="PTHR30346">
    <property type="entry name" value="TRANSCRIPTIONAL DUAL REGULATOR HCAR-RELATED"/>
    <property type="match status" value="1"/>
</dbReference>
<keyword evidence="3" id="KW-0238">DNA-binding</keyword>
<gene>
    <name evidence="6" type="ORF">GCM10007884_09510</name>
</gene>
<dbReference type="Proteomes" id="UP001156881">
    <property type="component" value="Unassembled WGS sequence"/>
</dbReference>
<evidence type="ECO:0000256" key="3">
    <source>
        <dbReference type="ARBA" id="ARBA00023125"/>
    </source>
</evidence>
<dbReference type="Gene3D" id="1.10.10.10">
    <property type="entry name" value="Winged helix-like DNA-binding domain superfamily/Winged helix DNA-binding domain"/>
    <property type="match status" value="1"/>
</dbReference>
<reference evidence="7" key="1">
    <citation type="journal article" date="2019" name="Int. J. Syst. Evol. Microbiol.">
        <title>The Global Catalogue of Microorganisms (GCM) 10K type strain sequencing project: providing services to taxonomists for standard genome sequencing and annotation.</title>
        <authorList>
            <consortium name="The Broad Institute Genomics Platform"/>
            <consortium name="The Broad Institute Genome Sequencing Center for Infectious Disease"/>
            <person name="Wu L."/>
            <person name="Ma J."/>
        </authorList>
    </citation>
    <scope>NUCLEOTIDE SEQUENCE [LARGE SCALE GENOMIC DNA]</scope>
    <source>
        <strain evidence="7">NBRC 107710</strain>
    </source>
</reference>
<evidence type="ECO:0000256" key="2">
    <source>
        <dbReference type="ARBA" id="ARBA00023015"/>
    </source>
</evidence>
<dbReference type="SUPFAM" id="SSF53850">
    <property type="entry name" value="Periplasmic binding protein-like II"/>
    <property type="match status" value="1"/>
</dbReference>
<evidence type="ECO:0000256" key="4">
    <source>
        <dbReference type="ARBA" id="ARBA00023163"/>
    </source>
</evidence>
<evidence type="ECO:0000313" key="6">
    <source>
        <dbReference type="EMBL" id="GLS42966.1"/>
    </source>
</evidence>
<dbReference type="InterPro" id="IPR036390">
    <property type="entry name" value="WH_DNA-bd_sf"/>
</dbReference>
<keyword evidence="7" id="KW-1185">Reference proteome</keyword>
<dbReference type="Gene3D" id="3.40.190.10">
    <property type="entry name" value="Periplasmic binding protein-like II"/>
    <property type="match status" value="2"/>
</dbReference>
<name>A0ABQ6D1M2_9HYPH</name>
<comment type="caution">
    <text evidence="6">The sequence shown here is derived from an EMBL/GenBank/DDBJ whole genome shotgun (WGS) entry which is preliminary data.</text>
</comment>
<feature type="domain" description="HTH lysR-type" evidence="5">
    <location>
        <begin position="1"/>
        <end position="58"/>
    </location>
</feature>
<dbReference type="RefSeq" id="WP_183502334.1">
    <property type="nucleotide sequence ID" value="NZ_BSPG01000003.1"/>
</dbReference>
<dbReference type="InterPro" id="IPR036388">
    <property type="entry name" value="WH-like_DNA-bd_sf"/>
</dbReference>
<evidence type="ECO:0000256" key="1">
    <source>
        <dbReference type="ARBA" id="ARBA00009437"/>
    </source>
</evidence>
<comment type="similarity">
    <text evidence="1">Belongs to the LysR transcriptional regulatory family.</text>
</comment>
<dbReference type="InterPro" id="IPR000847">
    <property type="entry name" value="LysR_HTH_N"/>
</dbReference>
<dbReference type="Pfam" id="PF00126">
    <property type="entry name" value="HTH_1"/>
    <property type="match status" value="1"/>
</dbReference>
<dbReference type="PANTHER" id="PTHR30346:SF28">
    <property type="entry name" value="HTH-TYPE TRANSCRIPTIONAL REGULATOR CYNR"/>
    <property type="match status" value="1"/>
</dbReference>
<evidence type="ECO:0000259" key="5">
    <source>
        <dbReference type="PROSITE" id="PS50931"/>
    </source>
</evidence>
<organism evidence="6 7">
    <name type="scientific">Methylobacterium brachythecii</name>
    <dbReference type="NCBI Taxonomy" id="1176177"/>
    <lineage>
        <taxon>Bacteria</taxon>
        <taxon>Pseudomonadati</taxon>
        <taxon>Pseudomonadota</taxon>
        <taxon>Alphaproteobacteria</taxon>
        <taxon>Hyphomicrobiales</taxon>
        <taxon>Methylobacteriaceae</taxon>
        <taxon>Methylobacterium</taxon>
    </lineage>
</organism>
<protein>
    <submittedName>
        <fullName evidence="6">LysR family transcriptional regulator</fullName>
    </submittedName>
</protein>
<dbReference type="Pfam" id="PF03466">
    <property type="entry name" value="LysR_substrate"/>
    <property type="match status" value="1"/>
</dbReference>
<dbReference type="SUPFAM" id="SSF46785">
    <property type="entry name" value="Winged helix' DNA-binding domain"/>
    <property type="match status" value="1"/>
</dbReference>
<keyword evidence="2" id="KW-0805">Transcription regulation</keyword>
<proteinExistence type="inferred from homology"/>
<dbReference type="PROSITE" id="PS50931">
    <property type="entry name" value="HTH_LYSR"/>
    <property type="match status" value="1"/>
</dbReference>
<dbReference type="InterPro" id="IPR005119">
    <property type="entry name" value="LysR_subst-bd"/>
</dbReference>
<accession>A0ABQ6D1M2</accession>
<dbReference type="EMBL" id="BSPG01000003">
    <property type="protein sequence ID" value="GLS42966.1"/>
    <property type="molecule type" value="Genomic_DNA"/>
</dbReference>
<evidence type="ECO:0000313" key="7">
    <source>
        <dbReference type="Proteomes" id="UP001156881"/>
    </source>
</evidence>
<keyword evidence="4" id="KW-0804">Transcription</keyword>